<name>A0AAV5KDM5_9ROSI</name>
<keyword evidence="1" id="KW-1133">Transmembrane helix</keyword>
<sequence length="105" mass="12440">MDSIQHRILALMKNVLMHLVKDDFGDDEYLEKFHNILWKRDGTAFRNTLLKLVLVELLPILGGNVLFYLCKMLIPLSFDSLVVRPVVRWTLLRVVKYCFNYWIEA</sequence>
<evidence type="ECO:0000313" key="3">
    <source>
        <dbReference type="Proteomes" id="UP001054252"/>
    </source>
</evidence>
<dbReference type="AlphaFoldDB" id="A0AAV5KDM5"/>
<feature type="transmembrane region" description="Helical" evidence="1">
    <location>
        <begin position="49"/>
        <end position="69"/>
    </location>
</feature>
<protein>
    <submittedName>
        <fullName evidence="2">Uncharacterized protein</fullName>
    </submittedName>
</protein>
<organism evidence="2 3">
    <name type="scientific">Rubroshorea leprosula</name>
    <dbReference type="NCBI Taxonomy" id="152421"/>
    <lineage>
        <taxon>Eukaryota</taxon>
        <taxon>Viridiplantae</taxon>
        <taxon>Streptophyta</taxon>
        <taxon>Embryophyta</taxon>
        <taxon>Tracheophyta</taxon>
        <taxon>Spermatophyta</taxon>
        <taxon>Magnoliopsida</taxon>
        <taxon>eudicotyledons</taxon>
        <taxon>Gunneridae</taxon>
        <taxon>Pentapetalae</taxon>
        <taxon>rosids</taxon>
        <taxon>malvids</taxon>
        <taxon>Malvales</taxon>
        <taxon>Dipterocarpaceae</taxon>
        <taxon>Rubroshorea</taxon>
    </lineage>
</organism>
<evidence type="ECO:0000313" key="2">
    <source>
        <dbReference type="EMBL" id="GKV22692.1"/>
    </source>
</evidence>
<dbReference type="EMBL" id="BPVZ01000061">
    <property type="protein sequence ID" value="GKV22692.1"/>
    <property type="molecule type" value="Genomic_DNA"/>
</dbReference>
<evidence type="ECO:0000256" key="1">
    <source>
        <dbReference type="SAM" id="Phobius"/>
    </source>
</evidence>
<dbReference type="Proteomes" id="UP001054252">
    <property type="component" value="Unassembled WGS sequence"/>
</dbReference>
<keyword evidence="1" id="KW-0812">Transmembrane</keyword>
<keyword evidence="1" id="KW-0472">Membrane</keyword>
<comment type="caution">
    <text evidence="2">The sequence shown here is derived from an EMBL/GenBank/DDBJ whole genome shotgun (WGS) entry which is preliminary data.</text>
</comment>
<gene>
    <name evidence="2" type="ORF">SLEP1_g32540</name>
</gene>
<proteinExistence type="predicted"/>
<reference evidence="2 3" key="1">
    <citation type="journal article" date="2021" name="Commun. Biol.">
        <title>The genome of Shorea leprosula (Dipterocarpaceae) highlights the ecological relevance of drought in aseasonal tropical rainforests.</title>
        <authorList>
            <person name="Ng K.K.S."/>
            <person name="Kobayashi M.J."/>
            <person name="Fawcett J.A."/>
            <person name="Hatakeyama M."/>
            <person name="Paape T."/>
            <person name="Ng C.H."/>
            <person name="Ang C.C."/>
            <person name="Tnah L.H."/>
            <person name="Lee C.T."/>
            <person name="Nishiyama T."/>
            <person name="Sese J."/>
            <person name="O'Brien M.J."/>
            <person name="Copetti D."/>
            <person name="Mohd Noor M.I."/>
            <person name="Ong R.C."/>
            <person name="Putra M."/>
            <person name="Sireger I.Z."/>
            <person name="Indrioko S."/>
            <person name="Kosugi Y."/>
            <person name="Izuno A."/>
            <person name="Isagi Y."/>
            <person name="Lee S.L."/>
            <person name="Shimizu K.K."/>
        </authorList>
    </citation>
    <scope>NUCLEOTIDE SEQUENCE [LARGE SCALE GENOMIC DNA]</scope>
    <source>
        <strain evidence="2">214</strain>
    </source>
</reference>
<accession>A0AAV5KDM5</accession>
<keyword evidence="3" id="KW-1185">Reference proteome</keyword>